<accession>A0A1L7XBQ2</accession>
<dbReference type="Proteomes" id="UP000184330">
    <property type="component" value="Unassembled WGS sequence"/>
</dbReference>
<dbReference type="AlphaFoldDB" id="A0A1L7XBQ2"/>
<evidence type="ECO:0000313" key="2">
    <source>
        <dbReference type="EMBL" id="CZR62451.1"/>
    </source>
</evidence>
<sequence length="160" mass="17386">MPGDQDGLSPLFMNEDGYGSDDTASDGSTLHDVCGFLRFEAWDPGDCQELVADALGRTGDAEDAWLEGGLEPLEEASHLNEGHETDTNGMVLAVKPEQSHEPRQHSRLLTPPPHRHAEIATSPLTPETSSFNTSNPVQRSLVDTAILLPLLEFSFTVTFD</sequence>
<keyword evidence="3" id="KW-1185">Reference proteome</keyword>
<protein>
    <submittedName>
        <fullName evidence="2">Uncharacterized protein</fullName>
    </submittedName>
</protein>
<reference evidence="2 3" key="1">
    <citation type="submission" date="2016-03" db="EMBL/GenBank/DDBJ databases">
        <authorList>
            <person name="Ploux O."/>
        </authorList>
    </citation>
    <scope>NUCLEOTIDE SEQUENCE [LARGE SCALE GENOMIC DNA]</scope>
    <source>
        <strain evidence="2 3">UAMH 11012</strain>
    </source>
</reference>
<feature type="region of interest" description="Disordered" evidence="1">
    <location>
        <begin position="1"/>
        <end position="24"/>
    </location>
</feature>
<name>A0A1L7XBQ2_9HELO</name>
<gene>
    <name evidence="2" type="ORF">PAC_12348</name>
</gene>
<evidence type="ECO:0000256" key="1">
    <source>
        <dbReference type="SAM" id="MobiDB-lite"/>
    </source>
</evidence>
<evidence type="ECO:0000313" key="3">
    <source>
        <dbReference type="Proteomes" id="UP000184330"/>
    </source>
</evidence>
<organism evidence="2 3">
    <name type="scientific">Phialocephala subalpina</name>
    <dbReference type="NCBI Taxonomy" id="576137"/>
    <lineage>
        <taxon>Eukaryota</taxon>
        <taxon>Fungi</taxon>
        <taxon>Dikarya</taxon>
        <taxon>Ascomycota</taxon>
        <taxon>Pezizomycotina</taxon>
        <taxon>Leotiomycetes</taxon>
        <taxon>Helotiales</taxon>
        <taxon>Mollisiaceae</taxon>
        <taxon>Phialocephala</taxon>
        <taxon>Phialocephala fortinii species complex</taxon>
    </lineage>
</organism>
<dbReference type="EMBL" id="FJOG01000020">
    <property type="protein sequence ID" value="CZR62451.1"/>
    <property type="molecule type" value="Genomic_DNA"/>
</dbReference>
<proteinExistence type="predicted"/>